<dbReference type="PANTHER" id="PTHR28094">
    <property type="entry name" value="MEIOTICALLY UP-REGULATED GENE 113 PROTEIN"/>
    <property type="match status" value="1"/>
</dbReference>
<evidence type="ECO:0000313" key="3">
    <source>
        <dbReference type="EMBL" id="OAQ60232.1"/>
    </source>
</evidence>
<keyword evidence="4" id="KW-1185">Reference proteome</keyword>
<dbReference type="InterPro" id="IPR053006">
    <property type="entry name" value="Meiosis_regulatory"/>
</dbReference>
<evidence type="ECO:0000256" key="1">
    <source>
        <dbReference type="SAM" id="MobiDB-lite"/>
    </source>
</evidence>
<evidence type="ECO:0000313" key="4">
    <source>
        <dbReference type="Proteomes" id="UP000078397"/>
    </source>
</evidence>
<dbReference type="GeneID" id="28852981"/>
<name>A0A179F497_METCM</name>
<dbReference type="RefSeq" id="XP_018138142.1">
    <property type="nucleotide sequence ID" value="XM_018288987.1"/>
</dbReference>
<feature type="compositionally biased region" description="Low complexity" evidence="1">
    <location>
        <begin position="70"/>
        <end position="80"/>
    </location>
</feature>
<dbReference type="Pfam" id="PF10544">
    <property type="entry name" value="T5orf172"/>
    <property type="match status" value="1"/>
</dbReference>
<evidence type="ECO:0000259" key="2">
    <source>
        <dbReference type="SMART" id="SM00974"/>
    </source>
</evidence>
<dbReference type="AlphaFoldDB" id="A0A179F497"/>
<dbReference type="InterPro" id="IPR018306">
    <property type="entry name" value="Phage_T5_Orf172_DNA-bd"/>
</dbReference>
<organism evidence="3 4">
    <name type="scientific">Pochonia chlamydosporia 170</name>
    <dbReference type="NCBI Taxonomy" id="1380566"/>
    <lineage>
        <taxon>Eukaryota</taxon>
        <taxon>Fungi</taxon>
        <taxon>Dikarya</taxon>
        <taxon>Ascomycota</taxon>
        <taxon>Pezizomycotina</taxon>
        <taxon>Sordariomycetes</taxon>
        <taxon>Hypocreomycetidae</taxon>
        <taxon>Hypocreales</taxon>
        <taxon>Clavicipitaceae</taxon>
        <taxon>Pochonia</taxon>
    </lineage>
</organism>
<dbReference type="EMBL" id="LSBJ02000009">
    <property type="protein sequence ID" value="OAQ60232.1"/>
    <property type="molecule type" value="Genomic_DNA"/>
</dbReference>
<dbReference type="SMART" id="SM00974">
    <property type="entry name" value="T5orf172"/>
    <property type="match status" value="1"/>
</dbReference>
<feature type="domain" description="Bacteriophage T5 Orf172 DNA-binding" evidence="2">
    <location>
        <begin position="176"/>
        <end position="265"/>
    </location>
</feature>
<dbReference type="OrthoDB" id="5154130at2759"/>
<reference evidence="3 4" key="1">
    <citation type="journal article" date="2016" name="PLoS Pathog.">
        <title>Biosynthesis of antibiotic leucinostatins in bio-control fungus Purpureocillium lilacinum and their inhibition on phytophthora revealed by genome mining.</title>
        <authorList>
            <person name="Wang G."/>
            <person name="Liu Z."/>
            <person name="Lin R."/>
            <person name="Li E."/>
            <person name="Mao Z."/>
            <person name="Ling J."/>
            <person name="Yang Y."/>
            <person name="Yin W.B."/>
            <person name="Xie B."/>
        </authorList>
    </citation>
    <scope>NUCLEOTIDE SEQUENCE [LARGE SCALE GENOMIC DNA]</scope>
    <source>
        <strain evidence="3">170</strain>
    </source>
</reference>
<feature type="compositionally biased region" description="Basic and acidic residues" evidence="1">
    <location>
        <begin position="469"/>
        <end position="483"/>
    </location>
</feature>
<accession>A0A179F497</accession>
<dbReference type="Proteomes" id="UP000078397">
    <property type="component" value="Unassembled WGS sequence"/>
</dbReference>
<sequence length="508" mass="56233">MATPDMSARRGTRIEHGVPTPPSDSENKDFLMESTQDSPTPSSRRKSRSISAGKQQTAQQSLSPEPSAKQSRSSSTSRQSNNDPGDESGQAKSTRSKRGGSSVAPNTSSEPVTPSRTPPKKSPQRSRPASSLGTPSTPAKDAKQQSASINAALAKKIKKPGKNTNAGINYILEADIDGKTLIKLGLTETDCDSRMKQIEARCRPTRIQVVDPGQWQIPHVKAAEKLIHEELRHLNHRFVCKGCSSEHREYFIVDIGVATEVTERWTTFCESEPWCEDGSLHPFWEHRLKNTMRTARLLKDHDHKARGKLWKAFVSASNLDRTIFNISSISSTVRERFWQWFSLVQAFYTFFRLPGQVTLTVLLSLMAIMIIERDFWGKLAPSSRAFKQTAPVSRSPSKKSHVNESEVPPGDEVGEAEGVNTSEDVETQDSVEINKAEVGEDSKHKDIEITVIDDDSNDEDEPVGAISGEFDRLDVDSVDKGSHSDGGVSDYDASIIDTPTHPARKRRK</sequence>
<dbReference type="STRING" id="1380566.A0A179F497"/>
<dbReference type="KEGG" id="pchm:VFPPC_10660"/>
<feature type="compositionally biased region" description="Polar residues" evidence="1">
    <location>
        <begin position="52"/>
        <end position="64"/>
    </location>
</feature>
<dbReference type="PANTHER" id="PTHR28094:SF1">
    <property type="entry name" value="MEIOTICALLY UP-REGULATED GENE 113 PROTEIN"/>
    <property type="match status" value="1"/>
</dbReference>
<protein>
    <recommendedName>
        <fullName evidence="2">Bacteriophage T5 Orf172 DNA-binding domain-containing protein</fullName>
    </recommendedName>
</protein>
<feature type="compositionally biased region" description="Basic and acidic residues" evidence="1">
    <location>
        <begin position="432"/>
        <end position="448"/>
    </location>
</feature>
<proteinExistence type="predicted"/>
<gene>
    <name evidence="3" type="ORF">VFPPC_10660</name>
</gene>
<comment type="caution">
    <text evidence="3">The sequence shown here is derived from an EMBL/GenBank/DDBJ whole genome shotgun (WGS) entry which is preliminary data.</text>
</comment>
<feature type="region of interest" description="Disordered" evidence="1">
    <location>
        <begin position="1"/>
        <end position="147"/>
    </location>
</feature>
<feature type="compositionally biased region" description="Polar residues" evidence="1">
    <location>
        <begin position="103"/>
        <end position="115"/>
    </location>
</feature>
<feature type="compositionally biased region" description="Polar residues" evidence="1">
    <location>
        <begin position="125"/>
        <end position="137"/>
    </location>
</feature>
<feature type="compositionally biased region" description="Acidic residues" evidence="1">
    <location>
        <begin position="451"/>
        <end position="462"/>
    </location>
</feature>
<feature type="region of interest" description="Disordered" evidence="1">
    <location>
        <begin position="387"/>
        <end position="508"/>
    </location>
</feature>